<sequence>MSRQSRQLLRGEITLESAQDKESNILHQLRYVRQRDEFFSFLEDHVEWIREVVAHHFNMSPSTVNIAHRDQWLNGSFNTSTEDFMAILRSEEKKLSRGSELSSILEKAWDTRAYWYGLALATTSGLFWLFDNKIHPLFRKGFPSFAFYRELTWFWDWDREGIISKKVDDKASYDSCLQQEFSGPTTGSDLDPDGARQGMQPPLQGSFVVLP</sequence>
<gene>
    <name evidence="3" type="ORF">AOCH_000752</name>
</gene>
<evidence type="ECO:0000256" key="2">
    <source>
        <dbReference type="SAM" id="Phobius"/>
    </source>
</evidence>
<keyword evidence="2" id="KW-0472">Membrane</keyword>
<dbReference type="Proteomes" id="UP000034947">
    <property type="component" value="Unassembled WGS sequence"/>
</dbReference>
<accession>A0A0F8TZJ8</accession>
<dbReference type="VEuPathDB" id="FungiDB:P175DRAFT_0514203"/>
<dbReference type="EMBL" id="JYKN01003402">
    <property type="protein sequence ID" value="KKK12743.1"/>
    <property type="molecule type" value="Genomic_DNA"/>
</dbReference>
<feature type="region of interest" description="Disordered" evidence="1">
    <location>
        <begin position="181"/>
        <end position="201"/>
    </location>
</feature>
<proteinExistence type="predicted"/>
<keyword evidence="4" id="KW-1185">Reference proteome</keyword>
<protein>
    <submittedName>
        <fullName evidence="3">Uncharacterized protein</fullName>
    </submittedName>
</protein>
<keyword evidence="2" id="KW-1133">Transmembrane helix</keyword>
<name>A0A0F8TZJ8_9EURO</name>
<organism evidence="3 4">
    <name type="scientific">Aspergillus ochraceoroseus</name>
    <dbReference type="NCBI Taxonomy" id="138278"/>
    <lineage>
        <taxon>Eukaryota</taxon>
        <taxon>Fungi</taxon>
        <taxon>Dikarya</taxon>
        <taxon>Ascomycota</taxon>
        <taxon>Pezizomycotina</taxon>
        <taxon>Eurotiomycetes</taxon>
        <taxon>Eurotiomycetidae</taxon>
        <taxon>Eurotiales</taxon>
        <taxon>Aspergillaceae</taxon>
        <taxon>Aspergillus</taxon>
        <taxon>Aspergillus subgen. Nidulantes</taxon>
    </lineage>
</organism>
<dbReference type="AlphaFoldDB" id="A0A0F8TZJ8"/>
<evidence type="ECO:0000313" key="3">
    <source>
        <dbReference type="EMBL" id="KKK12743.1"/>
    </source>
</evidence>
<comment type="caution">
    <text evidence="3">The sequence shown here is derived from an EMBL/GenBank/DDBJ whole genome shotgun (WGS) entry which is preliminary data.</text>
</comment>
<keyword evidence="2" id="KW-0812">Transmembrane</keyword>
<evidence type="ECO:0000256" key="1">
    <source>
        <dbReference type="SAM" id="MobiDB-lite"/>
    </source>
</evidence>
<evidence type="ECO:0000313" key="4">
    <source>
        <dbReference type="Proteomes" id="UP000034947"/>
    </source>
</evidence>
<reference evidence="3 4" key="1">
    <citation type="submission" date="2015-02" db="EMBL/GenBank/DDBJ databases">
        <title>Draft Genome Sequences of Two Closely-Related Aflatoxigenic Aspergillus Species Obtained from the Cote d'Ivoire.</title>
        <authorList>
            <person name="Moore G.G."/>
            <person name="Beltz S.B."/>
            <person name="Mack B.M."/>
        </authorList>
    </citation>
    <scope>NUCLEOTIDE SEQUENCE [LARGE SCALE GENOMIC DNA]</scope>
    <source>
        <strain evidence="3 4">SRRC1432</strain>
    </source>
</reference>
<feature type="transmembrane region" description="Helical" evidence="2">
    <location>
        <begin position="113"/>
        <end position="130"/>
    </location>
</feature>
<dbReference type="VEuPathDB" id="FungiDB:P175DRAFT_080690"/>